<dbReference type="STRING" id="1183438.GKIL_3633"/>
<dbReference type="eggNOG" id="ENOG50334T6">
    <property type="taxonomic scope" value="Bacteria"/>
</dbReference>
<evidence type="ECO:0000256" key="1">
    <source>
        <dbReference type="SAM" id="SignalP"/>
    </source>
</evidence>
<proteinExistence type="predicted"/>
<evidence type="ECO:0000313" key="2">
    <source>
        <dbReference type="EMBL" id="AGY59879.1"/>
    </source>
</evidence>
<dbReference type="OrthoDB" id="746143at2"/>
<gene>
    <name evidence="2" type="ORF">GKIL_3633</name>
</gene>
<dbReference type="RefSeq" id="WP_023175192.1">
    <property type="nucleotide sequence ID" value="NC_022600.1"/>
</dbReference>
<protein>
    <submittedName>
        <fullName evidence="2">Uncharacterized protein</fullName>
    </submittedName>
</protein>
<feature type="signal peptide" evidence="1">
    <location>
        <begin position="1"/>
        <end position="23"/>
    </location>
</feature>
<name>U5QQJ1_GLOK1</name>
<accession>U5QQJ1</accession>
<reference evidence="2 3" key="1">
    <citation type="journal article" date="2013" name="PLoS ONE">
        <title>Cultivation and Complete Genome Sequencing of Gloeobacter kilaueensis sp. nov., from a Lava Cave in Kilauea Caldera, Hawai'i.</title>
        <authorList>
            <person name="Saw J.H."/>
            <person name="Schatz M."/>
            <person name="Brown M.V."/>
            <person name="Kunkel D.D."/>
            <person name="Foster J.S."/>
            <person name="Shick H."/>
            <person name="Christensen S."/>
            <person name="Hou S."/>
            <person name="Wan X."/>
            <person name="Donachie S.P."/>
        </authorList>
    </citation>
    <scope>NUCLEOTIDE SEQUENCE [LARGE SCALE GENOMIC DNA]</scope>
    <source>
        <strain evidence="3">JS</strain>
    </source>
</reference>
<keyword evidence="3" id="KW-1185">Reference proteome</keyword>
<dbReference type="Proteomes" id="UP000017396">
    <property type="component" value="Chromosome"/>
</dbReference>
<feature type="chain" id="PRO_5004663886" evidence="1">
    <location>
        <begin position="24"/>
        <end position="279"/>
    </location>
</feature>
<dbReference type="KEGG" id="glj:GKIL_3633"/>
<dbReference type="HOGENOM" id="CLU_996633_0_0_3"/>
<organism evidence="2 3">
    <name type="scientific">Gloeobacter kilaueensis (strain ATCC BAA-2537 / CCAP 1431/1 / ULC 316 / JS1)</name>
    <dbReference type="NCBI Taxonomy" id="1183438"/>
    <lineage>
        <taxon>Bacteria</taxon>
        <taxon>Bacillati</taxon>
        <taxon>Cyanobacteriota</taxon>
        <taxon>Cyanophyceae</taxon>
        <taxon>Gloeobacterales</taxon>
        <taxon>Gloeobacteraceae</taxon>
        <taxon>Gloeobacter</taxon>
    </lineage>
</organism>
<keyword evidence="1" id="KW-0732">Signal</keyword>
<sequence>MRRRSLLALVMGELLVGPPPAHALPVEEHSIGNPADGLRLAIRDSGRPGPLYFVPHDNENIAVRAVERLWRTERPVGVLVEVRQIGNRYIYQRFAGRRFYADPNRLYDGRAVVKAQIEALPPVWACGTVLNQRLGDGELADAAARFERIGKQILRELSHWLRRGYGPLVAVHNNTEGEFAVDNAEGTAGRIHRAAGVDTDDFFLVTHGHDFEALGRLGYNVALQPPHPTADGSLSVWAARHRLRYINVEAQHRDCLDYTRSEGHLDYQFQMLRALYSLR</sequence>
<dbReference type="AlphaFoldDB" id="U5QQJ1"/>
<dbReference type="EMBL" id="CP003587">
    <property type="protein sequence ID" value="AGY59879.1"/>
    <property type="molecule type" value="Genomic_DNA"/>
</dbReference>
<evidence type="ECO:0000313" key="3">
    <source>
        <dbReference type="Proteomes" id="UP000017396"/>
    </source>
</evidence>